<dbReference type="Proteomes" id="UP000243459">
    <property type="component" value="Chromosome 5"/>
</dbReference>
<dbReference type="AlphaFoldDB" id="A0A5P1EVX3"/>
<reference evidence="2" key="1">
    <citation type="journal article" date="2017" name="Nat. Commun.">
        <title>The asparagus genome sheds light on the origin and evolution of a young Y chromosome.</title>
        <authorList>
            <person name="Harkess A."/>
            <person name="Zhou J."/>
            <person name="Xu C."/>
            <person name="Bowers J.E."/>
            <person name="Van der Hulst R."/>
            <person name="Ayyampalayam S."/>
            <person name="Mercati F."/>
            <person name="Riccardi P."/>
            <person name="McKain M.R."/>
            <person name="Kakrana A."/>
            <person name="Tang H."/>
            <person name="Ray J."/>
            <person name="Groenendijk J."/>
            <person name="Arikit S."/>
            <person name="Mathioni S.M."/>
            <person name="Nakano M."/>
            <person name="Shan H."/>
            <person name="Telgmann-Rauber A."/>
            <person name="Kanno A."/>
            <person name="Yue Z."/>
            <person name="Chen H."/>
            <person name="Li W."/>
            <person name="Chen Y."/>
            <person name="Xu X."/>
            <person name="Zhang Y."/>
            <person name="Luo S."/>
            <person name="Chen H."/>
            <person name="Gao J."/>
            <person name="Mao Z."/>
            <person name="Pires J.C."/>
            <person name="Luo M."/>
            <person name="Kudrna D."/>
            <person name="Wing R.A."/>
            <person name="Meyers B.C."/>
            <person name="Yi K."/>
            <person name="Kong H."/>
            <person name="Lavrijsen P."/>
            <person name="Sunseri F."/>
            <person name="Falavigna A."/>
            <person name="Ye Y."/>
            <person name="Leebens-Mack J.H."/>
            <person name="Chen G."/>
        </authorList>
    </citation>
    <scope>NUCLEOTIDE SEQUENCE [LARGE SCALE GENOMIC DNA]</scope>
    <source>
        <strain evidence="2">cv. DH0086</strain>
    </source>
</reference>
<sequence length="93" mass="10483">MVDPAIRGTFPSKILSRFADIILLCIQVEPEFRPPVTVIAESLTSLIQKMAHPHRHSNRKRSSVDASKLNIMPDMSFRSTLPYFDQPSSTISD</sequence>
<dbReference type="Gramene" id="ONK70062">
    <property type="protein sequence ID" value="ONK70062"/>
    <property type="gene ID" value="A4U43_C05F29850"/>
</dbReference>
<dbReference type="Gene3D" id="1.10.510.10">
    <property type="entry name" value="Transferase(Phosphotransferase) domain 1"/>
    <property type="match status" value="1"/>
</dbReference>
<keyword evidence="2" id="KW-1185">Reference proteome</keyword>
<organism evidence="1 2">
    <name type="scientific">Asparagus officinalis</name>
    <name type="common">Garden asparagus</name>
    <dbReference type="NCBI Taxonomy" id="4686"/>
    <lineage>
        <taxon>Eukaryota</taxon>
        <taxon>Viridiplantae</taxon>
        <taxon>Streptophyta</taxon>
        <taxon>Embryophyta</taxon>
        <taxon>Tracheophyta</taxon>
        <taxon>Spermatophyta</taxon>
        <taxon>Magnoliopsida</taxon>
        <taxon>Liliopsida</taxon>
        <taxon>Asparagales</taxon>
        <taxon>Asparagaceae</taxon>
        <taxon>Asparagoideae</taxon>
        <taxon>Asparagus</taxon>
    </lineage>
</organism>
<dbReference type="EMBL" id="CM007385">
    <property type="protein sequence ID" value="ONK70062.1"/>
    <property type="molecule type" value="Genomic_DNA"/>
</dbReference>
<evidence type="ECO:0000313" key="2">
    <source>
        <dbReference type="Proteomes" id="UP000243459"/>
    </source>
</evidence>
<gene>
    <name evidence="1" type="ORF">A4U43_C05F29850</name>
</gene>
<accession>A0A5P1EVX3</accession>
<proteinExistence type="predicted"/>
<name>A0A5P1EVX3_ASPOF</name>
<evidence type="ECO:0008006" key="3">
    <source>
        <dbReference type="Google" id="ProtNLM"/>
    </source>
</evidence>
<protein>
    <recommendedName>
        <fullName evidence="3">Serine-threonine/tyrosine-protein kinase catalytic domain-containing protein</fullName>
    </recommendedName>
</protein>
<evidence type="ECO:0000313" key="1">
    <source>
        <dbReference type="EMBL" id="ONK70062.1"/>
    </source>
</evidence>